<keyword evidence="3" id="KW-0997">Cell inner membrane</keyword>
<evidence type="ECO:0000313" key="9">
    <source>
        <dbReference type="EMBL" id="PXW83405.1"/>
    </source>
</evidence>
<feature type="transmembrane region" description="Helical" evidence="7">
    <location>
        <begin position="352"/>
        <end position="374"/>
    </location>
</feature>
<dbReference type="GO" id="GO:0022857">
    <property type="term" value="F:transmembrane transporter activity"/>
    <property type="evidence" value="ECO:0007669"/>
    <property type="project" value="TreeGrafter"/>
</dbReference>
<dbReference type="Proteomes" id="UP000247978">
    <property type="component" value="Unassembled WGS sequence"/>
</dbReference>
<protein>
    <submittedName>
        <fullName evidence="9">C4-dicarboxylate transporter DctM subunit</fullName>
    </submittedName>
</protein>
<dbReference type="EMBL" id="QJJQ01000016">
    <property type="protein sequence ID" value="PXW83405.1"/>
    <property type="molecule type" value="Genomic_DNA"/>
</dbReference>
<dbReference type="AlphaFoldDB" id="A0A2V3VTS2"/>
<keyword evidence="10" id="KW-1185">Reference proteome</keyword>
<proteinExistence type="predicted"/>
<feature type="transmembrane region" description="Helical" evidence="7">
    <location>
        <begin position="92"/>
        <end position="121"/>
    </location>
</feature>
<evidence type="ECO:0000259" key="8">
    <source>
        <dbReference type="Pfam" id="PF06808"/>
    </source>
</evidence>
<dbReference type="InterPro" id="IPR010656">
    <property type="entry name" value="DctM"/>
</dbReference>
<feature type="transmembrane region" description="Helical" evidence="7">
    <location>
        <begin position="312"/>
        <end position="345"/>
    </location>
</feature>
<feature type="transmembrane region" description="Helical" evidence="7">
    <location>
        <begin position="45"/>
        <end position="72"/>
    </location>
</feature>
<feature type="transmembrane region" description="Helical" evidence="7">
    <location>
        <begin position="394"/>
        <end position="419"/>
    </location>
</feature>
<evidence type="ECO:0000256" key="7">
    <source>
        <dbReference type="SAM" id="Phobius"/>
    </source>
</evidence>
<keyword evidence="6 7" id="KW-0472">Membrane</keyword>
<evidence type="ECO:0000313" key="10">
    <source>
        <dbReference type="Proteomes" id="UP000247978"/>
    </source>
</evidence>
<evidence type="ECO:0000256" key="2">
    <source>
        <dbReference type="ARBA" id="ARBA00022475"/>
    </source>
</evidence>
<reference evidence="9 10" key="1">
    <citation type="submission" date="2018-05" db="EMBL/GenBank/DDBJ databases">
        <title>Genomic Encyclopedia of Type Strains, Phase IV (KMG-IV): sequencing the most valuable type-strain genomes for metagenomic binning, comparative biology and taxonomic classification.</title>
        <authorList>
            <person name="Goeker M."/>
        </authorList>
    </citation>
    <scope>NUCLEOTIDE SEQUENCE [LARGE SCALE GENOMIC DNA]</scope>
    <source>
        <strain evidence="9 10">DSM 28556</strain>
    </source>
</reference>
<feature type="domain" description="TRAP C4-dicarboxylate transport system permease DctM subunit" evidence="8">
    <location>
        <begin position="6"/>
        <end position="414"/>
    </location>
</feature>
<evidence type="ECO:0000256" key="6">
    <source>
        <dbReference type="ARBA" id="ARBA00023136"/>
    </source>
</evidence>
<sequence>MTFFLFAIFIFLCIIRVPIAFSLALSSLIMLLYQDFNVVTLIEKLFFGINSSSLMAIPGFILTGVLMLTGGISRYILDCLKAWIGHIPGGMAIVTVLTCMVFASISGSSIATVVAIGTIMIPGMIQAGYDKKYSMGLVATSGTLGSLIPPSIGLIVYGTITNTSVGDLFIASLIPGLLFGFALLVSAVIYARKNRFGRLPAASWQERKQKTLKAIWGLLLPVIIFYCIYGGIATPTETSVIAAFYAFMIGVFVYKEIKIKDIHKIFRDLVYTSSMVYLIIAAASIFSMYLTLNQVPQQVSLWISELYLNPLGFLLLVSLLLLILGTFLDGLSVILIITPILLPVLTAMDINLYYFAIVMAINLEIGMITPPVGLNLFAVAGITREPLEEVIKSVLPFIIIMLIVLLIVILFPQLSLMLIPHRVL</sequence>
<evidence type="ECO:0000256" key="1">
    <source>
        <dbReference type="ARBA" id="ARBA00004429"/>
    </source>
</evidence>
<dbReference type="InterPro" id="IPR004681">
    <property type="entry name" value="TRAP_DctM"/>
</dbReference>
<accession>A0A2V3VTS2</accession>
<organism evidence="9 10">
    <name type="scientific">Pseudogracilibacillus auburnensis</name>
    <dbReference type="NCBI Taxonomy" id="1494959"/>
    <lineage>
        <taxon>Bacteria</taxon>
        <taxon>Bacillati</taxon>
        <taxon>Bacillota</taxon>
        <taxon>Bacilli</taxon>
        <taxon>Bacillales</taxon>
        <taxon>Bacillaceae</taxon>
        <taxon>Pseudogracilibacillus</taxon>
    </lineage>
</organism>
<gene>
    <name evidence="9" type="ORF">DFR56_11684</name>
</gene>
<feature type="transmembrane region" description="Helical" evidence="7">
    <location>
        <begin position="133"/>
        <end position="157"/>
    </location>
</feature>
<keyword evidence="4 7" id="KW-0812">Transmembrane</keyword>
<name>A0A2V3VTS2_9BACI</name>
<keyword evidence="5 7" id="KW-1133">Transmembrane helix</keyword>
<feature type="transmembrane region" description="Helical" evidence="7">
    <location>
        <begin position="6"/>
        <end position="33"/>
    </location>
</feature>
<evidence type="ECO:0000256" key="4">
    <source>
        <dbReference type="ARBA" id="ARBA00022692"/>
    </source>
</evidence>
<keyword evidence="2" id="KW-1003">Cell membrane</keyword>
<comment type="subcellular location">
    <subcellularLocation>
        <location evidence="1">Cell inner membrane</location>
        <topology evidence="1">Multi-pass membrane protein</topology>
    </subcellularLocation>
</comment>
<dbReference type="PANTHER" id="PTHR33362:SF5">
    <property type="entry name" value="C4-DICARBOXYLATE TRAP TRANSPORTER LARGE PERMEASE PROTEIN DCTM"/>
    <property type="match status" value="1"/>
</dbReference>
<dbReference type="RefSeq" id="WP_207518979.1">
    <property type="nucleotide sequence ID" value="NZ_JADIJL010000002.1"/>
</dbReference>
<evidence type="ECO:0000256" key="5">
    <source>
        <dbReference type="ARBA" id="ARBA00022989"/>
    </source>
</evidence>
<dbReference type="NCBIfam" id="TIGR00786">
    <property type="entry name" value="dctM"/>
    <property type="match status" value="1"/>
</dbReference>
<feature type="transmembrane region" description="Helical" evidence="7">
    <location>
        <begin position="169"/>
        <end position="191"/>
    </location>
</feature>
<dbReference type="PANTHER" id="PTHR33362">
    <property type="entry name" value="SIALIC ACID TRAP TRANSPORTER PERMEASE PROTEIN SIAT-RELATED"/>
    <property type="match status" value="1"/>
</dbReference>
<comment type="caution">
    <text evidence="9">The sequence shown here is derived from an EMBL/GenBank/DDBJ whole genome shotgun (WGS) entry which is preliminary data.</text>
</comment>
<dbReference type="GO" id="GO:0005886">
    <property type="term" value="C:plasma membrane"/>
    <property type="evidence" value="ECO:0007669"/>
    <property type="project" value="UniProtKB-SubCell"/>
</dbReference>
<dbReference type="Pfam" id="PF06808">
    <property type="entry name" value="DctM"/>
    <property type="match status" value="1"/>
</dbReference>
<dbReference type="PIRSF" id="PIRSF006066">
    <property type="entry name" value="HI0050"/>
    <property type="match status" value="1"/>
</dbReference>
<feature type="transmembrane region" description="Helical" evidence="7">
    <location>
        <begin position="212"/>
        <end position="232"/>
    </location>
</feature>
<feature type="transmembrane region" description="Helical" evidence="7">
    <location>
        <begin position="269"/>
        <end position="292"/>
    </location>
</feature>
<feature type="transmembrane region" description="Helical" evidence="7">
    <location>
        <begin position="238"/>
        <end position="257"/>
    </location>
</feature>
<evidence type="ECO:0000256" key="3">
    <source>
        <dbReference type="ARBA" id="ARBA00022519"/>
    </source>
</evidence>